<reference evidence="1 2" key="1">
    <citation type="submission" date="2015-05" db="EMBL/GenBank/DDBJ databases">
        <title>Photobacterium galathea sp. nov.</title>
        <authorList>
            <person name="Machado H."/>
            <person name="Gram L."/>
        </authorList>
    </citation>
    <scope>NUCLEOTIDE SEQUENCE [LARGE SCALE GENOMIC DNA]</scope>
    <source>
        <strain evidence="1 2">DSM 25995</strain>
    </source>
</reference>
<dbReference type="PATRIC" id="fig|754436.4.peg.4601"/>
<dbReference type="Pfam" id="PF11279">
    <property type="entry name" value="DUF3080"/>
    <property type="match status" value="2"/>
</dbReference>
<keyword evidence="2" id="KW-1185">Reference proteome</keyword>
<accession>A0A0J1GG15</accession>
<dbReference type="InterPro" id="IPR021431">
    <property type="entry name" value="DUF3080"/>
</dbReference>
<organism evidence="1 2">
    <name type="scientific">Photobacterium aphoticum</name>
    <dbReference type="NCBI Taxonomy" id="754436"/>
    <lineage>
        <taxon>Bacteria</taxon>
        <taxon>Pseudomonadati</taxon>
        <taxon>Pseudomonadota</taxon>
        <taxon>Gammaproteobacteria</taxon>
        <taxon>Vibrionales</taxon>
        <taxon>Vibrionaceae</taxon>
        <taxon>Photobacterium</taxon>
    </lineage>
</organism>
<sequence>MVVFFVGCDRQSADAQFETYQDRLANVLDISPQAPDDFSFPPFPPTRDLTLPVEDIRINLLDAYELRKCGLFNLIAERNSILGKVQDKTRQLRYELLFLNGLQHCLTVLPKDAELYNTLKDYQEQKQRLLPIYLWNMLTTGEEWRQQLTLHHRAFAPQKLYGFNEALNAYTYTQHLAERIKVTPATAQSPTQTITQTTSSSAPATTAAATQAVSTAQIDRLLSYQEKLHPYHYAGQLFYSIEHATHWLNTITSMLTEQEKTIPCGENRNQQKATYLNNVFHKHFVTTLQPYLAQLDSQYQQIQPYLQTLLQPPRPLDSPTFTQYYQYYLAGTQHQAFRDATLSHVAFWQRTFKRCNIRVGSR</sequence>
<name>A0A0J1GG15_9GAMM</name>
<evidence type="ECO:0000313" key="1">
    <source>
        <dbReference type="EMBL" id="KLU98639.1"/>
    </source>
</evidence>
<dbReference type="AlphaFoldDB" id="A0A0J1GG15"/>
<comment type="caution">
    <text evidence="1">The sequence shown here is derived from an EMBL/GenBank/DDBJ whole genome shotgun (WGS) entry which is preliminary data.</text>
</comment>
<evidence type="ECO:0008006" key="3">
    <source>
        <dbReference type="Google" id="ProtNLM"/>
    </source>
</evidence>
<proteinExistence type="predicted"/>
<evidence type="ECO:0000313" key="2">
    <source>
        <dbReference type="Proteomes" id="UP000036426"/>
    </source>
</evidence>
<dbReference type="EMBL" id="LDOV01000047">
    <property type="protein sequence ID" value="KLU98639.1"/>
    <property type="molecule type" value="Genomic_DNA"/>
</dbReference>
<protein>
    <recommendedName>
        <fullName evidence="3">DUF3080 domain-containing protein</fullName>
    </recommendedName>
</protein>
<dbReference type="Proteomes" id="UP000036426">
    <property type="component" value="Unassembled WGS sequence"/>
</dbReference>
<gene>
    <name evidence="1" type="ORF">ABT58_21880</name>
</gene>